<name>A0A4W6CQ28_LATCA</name>
<comment type="similarity">
    <text evidence="2">Belongs to the intercrine alpha (chemokine CxC) family.</text>
</comment>
<evidence type="ECO:0000313" key="7">
    <source>
        <dbReference type="Proteomes" id="UP000314980"/>
    </source>
</evidence>
<dbReference type="AlphaFoldDB" id="A0A4W6CQ28"/>
<reference evidence="6" key="3">
    <citation type="submission" date="2025-09" db="UniProtKB">
        <authorList>
            <consortium name="Ensembl"/>
        </authorList>
    </citation>
    <scope>IDENTIFICATION</scope>
</reference>
<evidence type="ECO:0000259" key="5">
    <source>
        <dbReference type="SMART" id="SM00199"/>
    </source>
</evidence>
<dbReference type="GO" id="GO:0006955">
    <property type="term" value="P:immune response"/>
    <property type="evidence" value="ECO:0007669"/>
    <property type="project" value="InterPro"/>
</dbReference>
<keyword evidence="4" id="KW-0964">Secreted</keyword>
<dbReference type="PRINTS" id="PR00437">
    <property type="entry name" value="SMALLCYTKCXC"/>
</dbReference>
<dbReference type="SUPFAM" id="SSF54117">
    <property type="entry name" value="Interleukin 8-like chemokines"/>
    <property type="match status" value="1"/>
</dbReference>
<evidence type="ECO:0000256" key="2">
    <source>
        <dbReference type="ARBA" id="ARBA00010665"/>
    </source>
</evidence>
<dbReference type="Ensembl" id="ENSLCAT00010014770.1">
    <property type="protein sequence ID" value="ENSLCAP00010014461.1"/>
    <property type="gene ID" value="ENSLCAG00010006886.1"/>
</dbReference>
<dbReference type="Proteomes" id="UP000314980">
    <property type="component" value="Unassembled WGS sequence"/>
</dbReference>
<feature type="domain" description="Chemokine interleukin-8-like" evidence="5">
    <location>
        <begin position="51"/>
        <end position="112"/>
    </location>
</feature>
<sequence>MVKVWSVESRVNRRLRQEIKTTAKMMPKPLLLLAALTLCCCIATLHASPRNGWCSCIRMVPRVIPRGAIKKIEVMPISGRCRRTEIIVTRRDGYRVCVDPKAKWINDMLTTSSGTKSPNPSISLLMF</sequence>
<dbReference type="InParanoid" id="A0A4W6CQ28"/>
<evidence type="ECO:0000256" key="4">
    <source>
        <dbReference type="ARBA" id="ARBA00022525"/>
    </source>
</evidence>
<evidence type="ECO:0000256" key="3">
    <source>
        <dbReference type="ARBA" id="ARBA00022514"/>
    </source>
</evidence>
<dbReference type="PANTHER" id="PTHR12015:SF203">
    <property type="entry name" value="CHEMOKINE INTERLEUKIN-8-LIKE DOMAIN-CONTAINING PROTEIN"/>
    <property type="match status" value="1"/>
</dbReference>
<organism evidence="6 7">
    <name type="scientific">Lates calcarifer</name>
    <name type="common">Barramundi</name>
    <name type="synonym">Holocentrus calcarifer</name>
    <dbReference type="NCBI Taxonomy" id="8187"/>
    <lineage>
        <taxon>Eukaryota</taxon>
        <taxon>Metazoa</taxon>
        <taxon>Chordata</taxon>
        <taxon>Craniata</taxon>
        <taxon>Vertebrata</taxon>
        <taxon>Euteleostomi</taxon>
        <taxon>Actinopterygii</taxon>
        <taxon>Neopterygii</taxon>
        <taxon>Teleostei</taxon>
        <taxon>Neoteleostei</taxon>
        <taxon>Acanthomorphata</taxon>
        <taxon>Carangaria</taxon>
        <taxon>Carangaria incertae sedis</taxon>
        <taxon>Centropomidae</taxon>
        <taxon>Lates</taxon>
    </lineage>
</organism>
<dbReference type="Pfam" id="PF00048">
    <property type="entry name" value="IL8"/>
    <property type="match status" value="1"/>
</dbReference>
<dbReference type="STRING" id="8187.ENSLCAP00010014461"/>
<reference evidence="7" key="1">
    <citation type="submission" date="2015-09" db="EMBL/GenBank/DDBJ databases">
        <authorList>
            <person name="Sai Rama Sridatta P."/>
        </authorList>
    </citation>
    <scope>NUCLEOTIDE SEQUENCE [LARGE SCALE GENOMIC DNA]</scope>
</reference>
<comment type="subcellular location">
    <subcellularLocation>
        <location evidence="1">Secreted</location>
    </subcellularLocation>
</comment>
<evidence type="ECO:0000256" key="1">
    <source>
        <dbReference type="ARBA" id="ARBA00004613"/>
    </source>
</evidence>
<dbReference type="GO" id="GO:0006952">
    <property type="term" value="P:defense response"/>
    <property type="evidence" value="ECO:0007669"/>
    <property type="project" value="InterPro"/>
</dbReference>
<dbReference type="InterPro" id="IPR036048">
    <property type="entry name" value="Interleukin_8-like_sf"/>
</dbReference>
<dbReference type="SMART" id="SM00199">
    <property type="entry name" value="SCY"/>
    <property type="match status" value="1"/>
</dbReference>
<reference evidence="6" key="2">
    <citation type="submission" date="2025-08" db="UniProtKB">
        <authorList>
            <consortium name="Ensembl"/>
        </authorList>
    </citation>
    <scope>IDENTIFICATION</scope>
</reference>
<dbReference type="GeneTree" id="ENSGT01000000214675"/>
<dbReference type="InterPro" id="IPR001811">
    <property type="entry name" value="Chemokine_IL8-like_dom"/>
</dbReference>
<dbReference type="InterPro" id="IPR001089">
    <property type="entry name" value="Chemokine_CXC"/>
</dbReference>
<dbReference type="PANTHER" id="PTHR12015">
    <property type="entry name" value="SMALL INDUCIBLE CYTOKINE A"/>
    <property type="match status" value="1"/>
</dbReference>
<evidence type="ECO:0000313" key="6">
    <source>
        <dbReference type="Ensembl" id="ENSLCAP00010014461.1"/>
    </source>
</evidence>
<proteinExistence type="inferred from homology"/>
<dbReference type="PRINTS" id="PR00436">
    <property type="entry name" value="INTERLEUKIN8"/>
</dbReference>
<dbReference type="CDD" id="cd00273">
    <property type="entry name" value="Chemokine_CXC"/>
    <property type="match status" value="1"/>
</dbReference>
<keyword evidence="3" id="KW-0202">Cytokine</keyword>
<keyword evidence="7" id="KW-1185">Reference proteome</keyword>
<dbReference type="InterPro" id="IPR039809">
    <property type="entry name" value="Chemokine_b/g/d"/>
</dbReference>
<dbReference type="GO" id="GO:0008009">
    <property type="term" value="F:chemokine activity"/>
    <property type="evidence" value="ECO:0007669"/>
    <property type="project" value="InterPro"/>
</dbReference>
<accession>A0A4W6CQ28</accession>
<protein>
    <recommendedName>
        <fullName evidence="5">Chemokine interleukin-8-like domain-containing protein</fullName>
    </recommendedName>
</protein>
<dbReference type="InterPro" id="IPR033899">
    <property type="entry name" value="CXC_Chemokine_domain"/>
</dbReference>
<dbReference type="Gene3D" id="2.40.50.40">
    <property type="match status" value="1"/>
</dbReference>
<dbReference type="GO" id="GO:0005615">
    <property type="term" value="C:extracellular space"/>
    <property type="evidence" value="ECO:0007669"/>
    <property type="project" value="UniProtKB-KW"/>
</dbReference>